<protein>
    <submittedName>
        <fullName evidence="9">MFS transporter</fullName>
    </submittedName>
</protein>
<feature type="transmembrane region" description="Helical" evidence="7">
    <location>
        <begin position="352"/>
        <end position="372"/>
    </location>
</feature>
<evidence type="ECO:0000256" key="4">
    <source>
        <dbReference type="ARBA" id="ARBA00022989"/>
    </source>
</evidence>
<feature type="transmembrane region" description="Helical" evidence="7">
    <location>
        <begin position="96"/>
        <end position="115"/>
    </location>
</feature>
<feature type="transmembrane region" description="Helical" evidence="7">
    <location>
        <begin position="313"/>
        <end position="331"/>
    </location>
</feature>
<feature type="transmembrane region" description="Helical" evidence="7">
    <location>
        <begin position="378"/>
        <end position="401"/>
    </location>
</feature>
<evidence type="ECO:0000256" key="5">
    <source>
        <dbReference type="ARBA" id="ARBA00023136"/>
    </source>
</evidence>
<evidence type="ECO:0000256" key="3">
    <source>
        <dbReference type="ARBA" id="ARBA00022692"/>
    </source>
</evidence>
<feature type="transmembrane region" description="Helical" evidence="7">
    <location>
        <begin position="33"/>
        <end position="54"/>
    </location>
</feature>
<evidence type="ECO:0000256" key="7">
    <source>
        <dbReference type="SAM" id="Phobius"/>
    </source>
</evidence>
<organism evidence="9 10">
    <name type="scientific">Variovorax ureilyticus</name>
    <dbReference type="NCBI Taxonomy" id="1836198"/>
    <lineage>
        <taxon>Bacteria</taxon>
        <taxon>Pseudomonadati</taxon>
        <taxon>Pseudomonadota</taxon>
        <taxon>Betaproteobacteria</taxon>
        <taxon>Burkholderiales</taxon>
        <taxon>Comamonadaceae</taxon>
        <taxon>Variovorax</taxon>
    </lineage>
</organism>
<dbReference type="RefSeq" id="WP_340359722.1">
    <property type="nucleotide sequence ID" value="NZ_JBBKZU010000013.1"/>
</dbReference>
<keyword evidence="5 7" id="KW-0472">Membrane</keyword>
<dbReference type="SUPFAM" id="SSF103473">
    <property type="entry name" value="MFS general substrate transporter"/>
    <property type="match status" value="1"/>
</dbReference>
<dbReference type="Proteomes" id="UP001365846">
    <property type="component" value="Unassembled WGS sequence"/>
</dbReference>
<dbReference type="PANTHER" id="PTHR43124:SF3">
    <property type="entry name" value="CHLORAMPHENICOL EFFLUX PUMP RV0191"/>
    <property type="match status" value="1"/>
</dbReference>
<proteinExistence type="predicted"/>
<dbReference type="InterPro" id="IPR020846">
    <property type="entry name" value="MFS_dom"/>
</dbReference>
<dbReference type="PANTHER" id="PTHR43124">
    <property type="entry name" value="PURINE EFFLUX PUMP PBUE"/>
    <property type="match status" value="1"/>
</dbReference>
<feature type="transmembrane region" description="Helical" evidence="7">
    <location>
        <begin position="184"/>
        <end position="202"/>
    </location>
</feature>
<feature type="region of interest" description="Disordered" evidence="6">
    <location>
        <begin position="1"/>
        <end position="22"/>
    </location>
</feature>
<dbReference type="InterPro" id="IPR050189">
    <property type="entry name" value="MFS_Efflux_Transporters"/>
</dbReference>
<keyword evidence="10" id="KW-1185">Reference proteome</keyword>
<sequence length="411" mass="41519">MPEPVEPKIDARMPPAVGPMHAASADHTSRRMAALLGAAIAAGFEAGAISYVLPAMRASTGASAQGASWLLSVFVAATLVAVPLAALAVRRVGATRLLRGSLMLAVIAGGLASVLPSPEGVLVARALQGLAHGPLLPLVAAVIVTHWPPEQHGRLLGQVSMAYGLTYVAATIGTPFLLQLGWRSAFSLGACLALLSLAWPLPGSAASHDAQRPAPWWLAFSRPMLPTILLALGTGAGQSALVWMPTVAATRMGLGMTATAPLMVPLLLGGLFATACVIRWLDRVGSRPLVVTGLASAIAGVLVVVVAPAGPGFFMAGGAALGFGIGMLSGGPLRYAAARALPRDAQGLAQGAVAWLTDVGLLAGSVAVGHIAGRGADARAAIEMALCVVGALMLLCAPAVLRLPRQDRVAA</sequence>
<name>A0ABU8VLN9_9BURK</name>
<feature type="transmembrane region" description="Helical" evidence="7">
    <location>
        <begin position="159"/>
        <end position="178"/>
    </location>
</feature>
<feature type="transmembrane region" description="Helical" evidence="7">
    <location>
        <begin position="66"/>
        <end position="89"/>
    </location>
</feature>
<accession>A0ABU8VLN9</accession>
<evidence type="ECO:0000256" key="2">
    <source>
        <dbReference type="ARBA" id="ARBA00022475"/>
    </source>
</evidence>
<dbReference type="Pfam" id="PF07690">
    <property type="entry name" value="MFS_1"/>
    <property type="match status" value="1"/>
</dbReference>
<comment type="subcellular location">
    <subcellularLocation>
        <location evidence="1">Cell membrane</location>
        <topology evidence="1">Multi-pass membrane protein</topology>
    </subcellularLocation>
</comment>
<dbReference type="Gene3D" id="1.20.1250.20">
    <property type="entry name" value="MFS general substrate transporter like domains"/>
    <property type="match status" value="1"/>
</dbReference>
<feature type="transmembrane region" description="Helical" evidence="7">
    <location>
        <begin position="288"/>
        <end position="307"/>
    </location>
</feature>
<gene>
    <name evidence="9" type="ORF">WKW77_25685</name>
</gene>
<dbReference type="InterPro" id="IPR011701">
    <property type="entry name" value="MFS"/>
</dbReference>
<keyword evidence="4 7" id="KW-1133">Transmembrane helix</keyword>
<feature type="transmembrane region" description="Helical" evidence="7">
    <location>
        <begin position="223"/>
        <end position="242"/>
    </location>
</feature>
<evidence type="ECO:0000256" key="6">
    <source>
        <dbReference type="SAM" id="MobiDB-lite"/>
    </source>
</evidence>
<feature type="transmembrane region" description="Helical" evidence="7">
    <location>
        <begin position="127"/>
        <end position="147"/>
    </location>
</feature>
<dbReference type="EMBL" id="JBBKZU010000013">
    <property type="protein sequence ID" value="MEJ8814495.1"/>
    <property type="molecule type" value="Genomic_DNA"/>
</dbReference>
<reference evidence="9 10" key="1">
    <citation type="submission" date="2024-03" db="EMBL/GenBank/DDBJ databases">
        <title>Novel species of the genus Variovorax.</title>
        <authorList>
            <person name="Liu Q."/>
            <person name="Xin Y.-H."/>
        </authorList>
    </citation>
    <scope>NUCLEOTIDE SEQUENCE [LARGE SCALE GENOMIC DNA]</scope>
    <source>
        <strain evidence="9 10">KACC 18899</strain>
    </source>
</reference>
<evidence type="ECO:0000259" key="8">
    <source>
        <dbReference type="PROSITE" id="PS50850"/>
    </source>
</evidence>
<dbReference type="PROSITE" id="PS50850">
    <property type="entry name" value="MFS"/>
    <property type="match status" value="1"/>
</dbReference>
<keyword evidence="3 7" id="KW-0812">Transmembrane</keyword>
<dbReference type="InterPro" id="IPR036259">
    <property type="entry name" value="MFS_trans_sf"/>
</dbReference>
<evidence type="ECO:0000313" key="10">
    <source>
        <dbReference type="Proteomes" id="UP001365846"/>
    </source>
</evidence>
<keyword evidence="2" id="KW-1003">Cell membrane</keyword>
<comment type="caution">
    <text evidence="9">The sequence shown here is derived from an EMBL/GenBank/DDBJ whole genome shotgun (WGS) entry which is preliminary data.</text>
</comment>
<feature type="domain" description="Major facilitator superfamily (MFS) profile" evidence="8">
    <location>
        <begin position="31"/>
        <end position="408"/>
    </location>
</feature>
<feature type="transmembrane region" description="Helical" evidence="7">
    <location>
        <begin position="262"/>
        <end position="281"/>
    </location>
</feature>
<feature type="compositionally biased region" description="Basic and acidic residues" evidence="6">
    <location>
        <begin position="1"/>
        <end position="11"/>
    </location>
</feature>
<evidence type="ECO:0000256" key="1">
    <source>
        <dbReference type="ARBA" id="ARBA00004651"/>
    </source>
</evidence>
<evidence type="ECO:0000313" key="9">
    <source>
        <dbReference type="EMBL" id="MEJ8814495.1"/>
    </source>
</evidence>